<accession>A0ABV6YJ24</accession>
<dbReference type="Proteomes" id="UP001593833">
    <property type="component" value="Unassembled WGS sequence"/>
</dbReference>
<keyword evidence="3" id="KW-1185">Reference proteome</keyword>
<evidence type="ECO:0000259" key="1">
    <source>
        <dbReference type="Pfam" id="PF13649"/>
    </source>
</evidence>
<keyword evidence="2" id="KW-0808">Transferase</keyword>
<dbReference type="EMBL" id="JBHPKH010000012">
    <property type="protein sequence ID" value="MFC1572333.1"/>
    <property type="molecule type" value="Genomic_DNA"/>
</dbReference>
<protein>
    <submittedName>
        <fullName evidence="2">Class I SAM-dependent methyltransferase</fullName>
        <ecNumber evidence="2">2.1.1.-</ecNumber>
    </submittedName>
</protein>
<dbReference type="Gene3D" id="3.40.50.150">
    <property type="entry name" value="Vaccinia Virus protein VP39"/>
    <property type="match status" value="1"/>
</dbReference>
<dbReference type="InterPro" id="IPR041698">
    <property type="entry name" value="Methyltransf_25"/>
</dbReference>
<dbReference type="Gene3D" id="2.20.25.110">
    <property type="entry name" value="S-adenosyl-L-methionine-dependent methyltransferases"/>
    <property type="match status" value="1"/>
</dbReference>
<dbReference type="GO" id="GO:0032259">
    <property type="term" value="P:methylation"/>
    <property type="evidence" value="ECO:0007669"/>
    <property type="project" value="UniProtKB-KW"/>
</dbReference>
<comment type="caution">
    <text evidence="2">The sequence shown here is derived from an EMBL/GenBank/DDBJ whole genome shotgun (WGS) entry which is preliminary data.</text>
</comment>
<evidence type="ECO:0000313" key="2">
    <source>
        <dbReference type="EMBL" id="MFC1572333.1"/>
    </source>
</evidence>
<dbReference type="CDD" id="cd02440">
    <property type="entry name" value="AdoMet_MTases"/>
    <property type="match status" value="1"/>
</dbReference>
<dbReference type="EC" id="2.1.1.-" evidence="2"/>
<name>A0ABV6YJ24_UNCEI</name>
<dbReference type="SUPFAM" id="SSF53335">
    <property type="entry name" value="S-adenosyl-L-methionine-dependent methyltransferases"/>
    <property type="match status" value="1"/>
</dbReference>
<proteinExistence type="predicted"/>
<reference evidence="2 3" key="1">
    <citation type="submission" date="2024-09" db="EMBL/GenBank/DDBJ databases">
        <authorList>
            <person name="D'Angelo T."/>
        </authorList>
    </citation>
    <scope>NUCLEOTIDE SEQUENCE [LARGE SCALE GENOMIC DNA]</scope>
    <source>
        <strain evidence="2">SAG AM-320-E07</strain>
    </source>
</reference>
<keyword evidence="2" id="KW-0489">Methyltransferase</keyword>
<dbReference type="Pfam" id="PF13649">
    <property type="entry name" value="Methyltransf_25"/>
    <property type="match status" value="1"/>
</dbReference>
<dbReference type="InterPro" id="IPR029063">
    <property type="entry name" value="SAM-dependent_MTases_sf"/>
</dbReference>
<dbReference type="GO" id="GO:0008168">
    <property type="term" value="F:methyltransferase activity"/>
    <property type="evidence" value="ECO:0007669"/>
    <property type="project" value="UniProtKB-KW"/>
</dbReference>
<gene>
    <name evidence="2" type="ORF">ACFL6M_01920</name>
</gene>
<evidence type="ECO:0000313" key="3">
    <source>
        <dbReference type="Proteomes" id="UP001593833"/>
    </source>
</evidence>
<organism evidence="2 3">
    <name type="scientific">Eiseniibacteriota bacterium</name>
    <dbReference type="NCBI Taxonomy" id="2212470"/>
    <lineage>
        <taxon>Bacteria</taxon>
        <taxon>Candidatus Eiseniibacteriota</taxon>
    </lineage>
</organism>
<sequence>MNEVYKNPKYYEIAFSFRDVVAEVDVFEQVIEQYSRIPVSTVLELGCGHAPHVAELARRKYQYIGLDLNPAMLEYARDKANAVDALSQFELADMTDFRLAEQVDFAFVLLGSLQARNTAELVSHFDSVGRALKHGGLYFLDWCVAFSPSNQSVESWEMARGQVKVKTTSQTHLIDPAEQIFEESLTLEVEDGGAMKVFRETFTARQVYPQEFLLLIAARSDFEFVGWWNNWDMSQPLDKTREISRPITVLRRVCA</sequence>
<feature type="domain" description="Methyltransferase" evidence="1">
    <location>
        <begin position="42"/>
        <end position="136"/>
    </location>
</feature>